<dbReference type="Gene3D" id="3.30.390.50">
    <property type="entry name" value="CO dehydrogenase flavoprotein, C-terminal domain"/>
    <property type="match status" value="1"/>
</dbReference>
<dbReference type="SUPFAM" id="SSF55681">
    <property type="entry name" value="Class II aaRS and biotin synthetases"/>
    <property type="match status" value="1"/>
</dbReference>
<dbReference type="PANTHER" id="PTHR43679">
    <property type="entry name" value="OCTANOYLTRANSFERASE LIPM-RELATED"/>
    <property type="match status" value="1"/>
</dbReference>
<dbReference type="AlphaFoldDB" id="I4C094"/>
<dbReference type="InterPro" id="IPR045864">
    <property type="entry name" value="aa-tRNA-synth_II/BPL/LPL"/>
</dbReference>
<dbReference type="RefSeq" id="WP_014808144.1">
    <property type="nucleotide sequence ID" value="NC_018025.1"/>
</dbReference>
<dbReference type="KEGG" id="dti:Desti_0239"/>
<keyword evidence="2" id="KW-0436">Ligase</keyword>
<dbReference type="EMBL" id="CP003360">
    <property type="protein sequence ID" value="AFM22985.1"/>
    <property type="molecule type" value="Genomic_DNA"/>
</dbReference>
<dbReference type="PROSITE" id="PS51733">
    <property type="entry name" value="BPL_LPL_CATALYTIC"/>
    <property type="match status" value="1"/>
</dbReference>
<feature type="domain" description="BPL/LPL catalytic" evidence="1">
    <location>
        <begin position="31"/>
        <end position="224"/>
    </location>
</feature>
<name>I4C094_DESTA</name>
<organism evidence="2 3">
    <name type="scientific">Desulfomonile tiedjei (strain ATCC 49306 / DSM 6799 / DCB-1)</name>
    <dbReference type="NCBI Taxonomy" id="706587"/>
    <lineage>
        <taxon>Bacteria</taxon>
        <taxon>Pseudomonadati</taxon>
        <taxon>Thermodesulfobacteriota</taxon>
        <taxon>Desulfomonilia</taxon>
        <taxon>Desulfomonilales</taxon>
        <taxon>Desulfomonilaceae</taxon>
        <taxon>Desulfomonile</taxon>
    </lineage>
</organism>
<dbReference type="GO" id="GO:0009249">
    <property type="term" value="P:protein lipoylation"/>
    <property type="evidence" value="ECO:0007669"/>
    <property type="project" value="UniProtKB-ARBA"/>
</dbReference>
<dbReference type="CDD" id="cd16443">
    <property type="entry name" value="LplA"/>
    <property type="match status" value="1"/>
</dbReference>
<dbReference type="InterPro" id="IPR004143">
    <property type="entry name" value="BPL_LPL_catalytic"/>
</dbReference>
<dbReference type="PANTHER" id="PTHR43679:SF2">
    <property type="entry name" value="OCTANOYL-[GCVH]:PROTEIN N-OCTANOYLTRANSFERASE"/>
    <property type="match status" value="1"/>
</dbReference>
<dbReference type="Pfam" id="PF21948">
    <property type="entry name" value="LplA-B_cat"/>
    <property type="match status" value="1"/>
</dbReference>
<dbReference type="HOGENOM" id="CLU_022986_1_2_7"/>
<evidence type="ECO:0000313" key="2">
    <source>
        <dbReference type="EMBL" id="AFM22985.1"/>
    </source>
</evidence>
<dbReference type="UniPathway" id="UPA00537">
    <property type="reaction ID" value="UER00594"/>
</dbReference>
<dbReference type="Proteomes" id="UP000006055">
    <property type="component" value="Chromosome"/>
</dbReference>
<protein>
    <submittedName>
        <fullName evidence="2">Lipoate-protein ligase A</fullName>
    </submittedName>
</protein>
<dbReference type="eggNOG" id="COG0095">
    <property type="taxonomic scope" value="Bacteria"/>
</dbReference>
<dbReference type="OrthoDB" id="9787898at2"/>
<reference evidence="3" key="1">
    <citation type="submission" date="2012-06" db="EMBL/GenBank/DDBJ databases">
        <title>Complete sequence of chromosome of Desulfomonile tiedjei DSM 6799.</title>
        <authorList>
            <person name="Lucas S."/>
            <person name="Copeland A."/>
            <person name="Lapidus A."/>
            <person name="Glavina del Rio T."/>
            <person name="Dalin E."/>
            <person name="Tice H."/>
            <person name="Bruce D."/>
            <person name="Goodwin L."/>
            <person name="Pitluck S."/>
            <person name="Peters L."/>
            <person name="Ovchinnikova G."/>
            <person name="Zeytun A."/>
            <person name="Lu M."/>
            <person name="Kyrpides N."/>
            <person name="Mavromatis K."/>
            <person name="Ivanova N."/>
            <person name="Brettin T."/>
            <person name="Detter J.C."/>
            <person name="Han C."/>
            <person name="Larimer F."/>
            <person name="Land M."/>
            <person name="Hauser L."/>
            <person name="Markowitz V."/>
            <person name="Cheng J.-F."/>
            <person name="Hugenholtz P."/>
            <person name="Woyke T."/>
            <person name="Wu D."/>
            <person name="Spring S."/>
            <person name="Schroeder M."/>
            <person name="Brambilla E."/>
            <person name="Klenk H.-P."/>
            <person name="Eisen J.A."/>
        </authorList>
    </citation>
    <scope>NUCLEOTIDE SEQUENCE [LARGE SCALE GENOMIC DNA]</scope>
    <source>
        <strain evidence="3">ATCC 49306 / DSM 6799 / DCB-1</strain>
    </source>
</reference>
<dbReference type="InterPro" id="IPR002829">
    <property type="entry name" value="DUF116"/>
</dbReference>
<dbReference type="InterPro" id="IPR050664">
    <property type="entry name" value="Octanoyltrans_LipM/LipL"/>
</dbReference>
<proteinExistence type="predicted"/>
<dbReference type="Pfam" id="PF01976">
    <property type="entry name" value="DUF116"/>
    <property type="match status" value="1"/>
</dbReference>
<gene>
    <name evidence="2" type="ordered locus">Desti_0239</name>
</gene>
<evidence type="ECO:0000259" key="1">
    <source>
        <dbReference type="PROSITE" id="PS51733"/>
    </source>
</evidence>
<dbReference type="Gene3D" id="3.30.930.10">
    <property type="entry name" value="Bira Bifunctional Protein, Domain 2"/>
    <property type="match status" value="1"/>
</dbReference>
<accession>I4C094</accession>
<evidence type="ECO:0000313" key="3">
    <source>
        <dbReference type="Proteomes" id="UP000006055"/>
    </source>
</evidence>
<sequence>MSIFRLLDTGCISAAENMALDNILLEEIAEGWSPPTLRFLQFKPAAALVGYHQDVNLEIRLEYCHAEGIHVNRRITGGGGILFQESGLGWEIFGRRGDDPFRGSYESILHRICSAAAAGISHLGVPAAFRPRNDIEVNGRKVSGTGGVTLGNGFMFQGTLLVNNEVELFLRSLRVPVEKLKKREIESLMERICFLSDLLSPMPSLETIKGVLVQSFANDLGMDLVPDGLTEREQKKLEEQLPYFQSNAWIDSRSRPPAEGEPLRSITQTDAGTLRVHLWPAPGGKRIKQALIVGDFFAIPGRLIHDLEAALIGERIERSALEQAVLKFFLHSDGFIFGMRPEEMACAISSAADRLLIAGHDLTRNEVNDLFLVNLAPHELQSFAAKWLLLPYCSKSPECAYRQISGCDECGDCEIGACFDLARAFGMFPITIQSFEHLMHVLSNECTDGNAMYVGSCCEAFYSKHQREMQDTGVRGLLVNLDCTTCYDLGKGTRAYRGDFENKTTLNMELLQKALRLVHGPHDRM</sequence>
<dbReference type="GO" id="GO:0005524">
    <property type="term" value="F:ATP binding"/>
    <property type="evidence" value="ECO:0007669"/>
    <property type="project" value="UniProtKB-KW"/>
</dbReference>
<keyword evidence="3" id="KW-1185">Reference proteome</keyword>
<dbReference type="STRING" id="706587.Desti_0239"/>
<dbReference type="GO" id="GO:0016979">
    <property type="term" value="F:lipoate-protein ligase activity"/>
    <property type="evidence" value="ECO:0007669"/>
    <property type="project" value="UniProtKB-EC"/>
</dbReference>